<gene>
    <name evidence="1" type="ORF">PsorP6_014431</name>
</gene>
<evidence type="ECO:0000313" key="2">
    <source>
        <dbReference type="Proteomes" id="UP001163321"/>
    </source>
</evidence>
<reference evidence="1 2" key="1">
    <citation type="journal article" date="2022" name="bioRxiv">
        <title>The genome of the oomycete Peronosclerospora sorghi, a cosmopolitan pathogen of maize and sorghum, is inflated with dispersed pseudogenes.</title>
        <authorList>
            <person name="Fletcher K."/>
            <person name="Martin F."/>
            <person name="Isakeit T."/>
            <person name="Cavanaugh K."/>
            <person name="Magill C."/>
            <person name="Michelmore R."/>
        </authorList>
    </citation>
    <scope>NUCLEOTIDE SEQUENCE [LARGE SCALE GENOMIC DNA]</scope>
    <source>
        <strain evidence="1">P6</strain>
    </source>
</reference>
<dbReference type="EMBL" id="CM047588">
    <property type="protein sequence ID" value="KAI9905828.1"/>
    <property type="molecule type" value="Genomic_DNA"/>
</dbReference>
<evidence type="ECO:0000313" key="1">
    <source>
        <dbReference type="EMBL" id="KAI9905828.1"/>
    </source>
</evidence>
<accession>A0ACC0VH75</accession>
<name>A0ACC0VH75_9STRA</name>
<proteinExistence type="predicted"/>
<keyword evidence="2" id="KW-1185">Reference proteome</keyword>
<sequence length="64" mass="7553">MTVQQFMITTKLQNRIQIQFSHIQMKQTLLDLSKFTLSAKVPNKLFHGYGRKISQLFGKNVWLQ</sequence>
<organism evidence="1 2">
    <name type="scientific">Peronosclerospora sorghi</name>
    <dbReference type="NCBI Taxonomy" id="230839"/>
    <lineage>
        <taxon>Eukaryota</taxon>
        <taxon>Sar</taxon>
        <taxon>Stramenopiles</taxon>
        <taxon>Oomycota</taxon>
        <taxon>Peronosporomycetes</taxon>
        <taxon>Peronosporales</taxon>
        <taxon>Peronosporaceae</taxon>
        <taxon>Peronosclerospora</taxon>
    </lineage>
</organism>
<protein>
    <submittedName>
        <fullName evidence="1">Uncharacterized protein</fullName>
    </submittedName>
</protein>
<dbReference type="Proteomes" id="UP001163321">
    <property type="component" value="Chromosome 9"/>
</dbReference>
<comment type="caution">
    <text evidence="1">The sequence shown here is derived from an EMBL/GenBank/DDBJ whole genome shotgun (WGS) entry which is preliminary data.</text>
</comment>